<dbReference type="RefSeq" id="WP_308710990.1">
    <property type="nucleotide sequence ID" value="NZ_JAVHUY010000003.1"/>
</dbReference>
<comment type="caution">
    <text evidence="7">The sequence shown here is derived from an EMBL/GenBank/DDBJ whole genome shotgun (WGS) entry which is preliminary data.</text>
</comment>
<evidence type="ECO:0000256" key="4">
    <source>
        <dbReference type="ARBA" id="ARBA00023163"/>
    </source>
</evidence>
<keyword evidence="3 5" id="KW-0238">DNA-binding</keyword>
<dbReference type="Gene3D" id="1.10.10.60">
    <property type="entry name" value="Homeodomain-like"/>
    <property type="match status" value="1"/>
</dbReference>
<organism evidence="7 8">
    <name type="scientific">Phytohabitans maris</name>
    <dbReference type="NCBI Taxonomy" id="3071409"/>
    <lineage>
        <taxon>Bacteria</taxon>
        <taxon>Bacillati</taxon>
        <taxon>Actinomycetota</taxon>
        <taxon>Actinomycetes</taxon>
        <taxon>Micromonosporales</taxon>
        <taxon>Micromonosporaceae</taxon>
    </lineage>
</organism>
<dbReference type="Proteomes" id="UP001230908">
    <property type="component" value="Unassembled WGS sequence"/>
</dbReference>
<evidence type="ECO:0000259" key="6">
    <source>
        <dbReference type="PROSITE" id="PS50977"/>
    </source>
</evidence>
<dbReference type="Pfam" id="PF00440">
    <property type="entry name" value="TetR_N"/>
    <property type="match status" value="1"/>
</dbReference>
<dbReference type="PANTHER" id="PTHR30055">
    <property type="entry name" value="HTH-TYPE TRANSCRIPTIONAL REGULATOR RUTR"/>
    <property type="match status" value="1"/>
</dbReference>
<feature type="domain" description="HTH tetR-type" evidence="6">
    <location>
        <begin position="5"/>
        <end position="65"/>
    </location>
</feature>
<evidence type="ECO:0000256" key="2">
    <source>
        <dbReference type="ARBA" id="ARBA00023015"/>
    </source>
</evidence>
<keyword evidence="8" id="KW-1185">Reference proteome</keyword>
<keyword evidence="1" id="KW-0678">Repressor</keyword>
<keyword evidence="2" id="KW-0805">Transcription regulation</keyword>
<dbReference type="InterPro" id="IPR041490">
    <property type="entry name" value="KstR2_TetR_C"/>
</dbReference>
<reference evidence="7 8" key="1">
    <citation type="submission" date="2023-08" db="EMBL/GenBank/DDBJ databases">
        <title>Phytohabitans sansha sp. nov., isolated from marine sediment.</title>
        <authorList>
            <person name="Zhao Y."/>
            <person name="Yi K."/>
        </authorList>
    </citation>
    <scope>NUCLEOTIDE SEQUENCE [LARGE SCALE GENOMIC DNA]</scope>
    <source>
        <strain evidence="7 8">ZYX-F-186</strain>
    </source>
</reference>
<sequence>MPDPTDRRQFILDTAAELFAGKGIAATTVREIAERVGMLSGSLYHHFASKDAIVNEIVSSYLTDLQAGYREAVATHPGPRERIAALVRVSLEVAQTHPHATEIYQNEFKNLRKLPGFEDFKAAAAEIQHTWLETLDDGVRRGALRADIPTRVFYRVMRDSLWLSVRWFRSGPDYDTERLADTFVTIFLDGYAGAGDRSLTGSAAVG</sequence>
<dbReference type="InterPro" id="IPR036271">
    <property type="entry name" value="Tet_transcr_reg_TetR-rel_C_sf"/>
</dbReference>
<dbReference type="InterPro" id="IPR009057">
    <property type="entry name" value="Homeodomain-like_sf"/>
</dbReference>
<evidence type="ECO:0000256" key="5">
    <source>
        <dbReference type="PROSITE-ProRule" id="PRU00335"/>
    </source>
</evidence>
<dbReference type="InterPro" id="IPR001647">
    <property type="entry name" value="HTH_TetR"/>
</dbReference>
<name>A0ABU0Z9J8_9ACTN</name>
<dbReference type="SUPFAM" id="SSF48498">
    <property type="entry name" value="Tetracyclin repressor-like, C-terminal domain"/>
    <property type="match status" value="1"/>
</dbReference>
<evidence type="ECO:0000313" key="8">
    <source>
        <dbReference type="Proteomes" id="UP001230908"/>
    </source>
</evidence>
<keyword evidence="4" id="KW-0804">Transcription</keyword>
<protein>
    <submittedName>
        <fullName evidence="7">TetR/AcrR family transcriptional regulator</fullName>
    </submittedName>
</protein>
<evidence type="ECO:0000313" key="7">
    <source>
        <dbReference type="EMBL" id="MDQ7903715.1"/>
    </source>
</evidence>
<dbReference type="InterPro" id="IPR050109">
    <property type="entry name" value="HTH-type_TetR-like_transc_reg"/>
</dbReference>
<dbReference type="Pfam" id="PF17932">
    <property type="entry name" value="TetR_C_24"/>
    <property type="match status" value="1"/>
</dbReference>
<dbReference type="Gene3D" id="1.10.357.10">
    <property type="entry name" value="Tetracycline Repressor, domain 2"/>
    <property type="match status" value="1"/>
</dbReference>
<gene>
    <name evidence="7" type="ORF">RB614_04190</name>
</gene>
<dbReference type="EMBL" id="JAVHUY010000003">
    <property type="protein sequence ID" value="MDQ7903715.1"/>
    <property type="molecule type" value="Genomic_DNA"/>
</dbReference>
<dbReference type="PROSITE" id="PS50977">
    <property type="entry name" value="HTH_TETR_2"/>
    <property type="match status" value="1"/>
</dbReference>
<dbReference type="PRINTS" id="PR00455">
    <property type="entry name" value="HTHTETR"/>
</dbReference>
<accession>A0ABU0Z9J8</accession>
<proteinExistence type="predicted"/>
<dbReference type="SUPFAM" id="SSF46689">
    <property type="entry name" value="Homeodomain-like"/>
    <property type="match status" value="1"/>
</dbReference>
<evidence type="ECO:0000256" key="3">
    <source>
        <dbReference type="ARBA" id="ARBA00023125"/>
    </source>
</evidence>
<feature type="DNA-binding region" description="H-T-H motif" evidence="5">
    <location>
        <begin position="28"/>
        <end position="47"/>
    </location>
</feature>
<evidence type="ECO:0000256" key="1">
    <source>
        <dbReference type="ARBA" id="ARBA00022491"/>
    </source>
</evidence>
<dbReference type="PANTHER" id="PTHR30055:SF175">
    <property type="entry name" value="HTH-TYPE TRANSCRIPTIONAL REPRESSOR KSTR2"/>
    <property type="match status" value="1"/>
</dbReference>